<dbReference type="AlphaFoldDB" id="A0A174YVG0"/>
<keyword evidence="1" id="KW-1133">Transmembrane helix</keyword>
<evidence type="ECO:0000256" key="1">
    <source>
        <dbReference type="SAM" id="Phobius"/>
    </source>
</evidence>
<proteinExistence type="predicted"/>
<accession>A0A174YVG0</accession>
<keyword evidence="1" id="KW-0472">Membrane</keyword>
<feature type="transmembrane region" description="Helical" evidence="1">
    <location>
        <begin position="6"/>
        <end position="28"/>
    </location>
</feature>
<name>A0A174YVG0_9FIRM</name>
<gene>
    <name evidence="2" type="ORF">ERS852490_02796</name>
</gene>
<evidence type="ECO:0000313" key="3">
    <source>
        <dbReference type="Proteomes" id="UP000095621"/>
    </source>
</evidence>
<protein>
    <submittedName>
        <fullName evidence="2">Uncharacterized protein</fullName>
    </submittedName>
</protein>
<dbReference type="EMBL" id="CZBU01000007">
    <property type="protein sequence ID" value="CUQ79135.1"/>
    <property type="molecule type" value="Genomic_DNA"/>
</dbReference>
<organism evidence="2 3">
    <name type="scientific">Lachnospira eligens</name>
    <dbReference type="NCBI Taxonomy" id="39485"/>
    <lineage>
        <taxon>Bacteria</taxon>
        <taxon>Bacillati</taxon>
        <taxon>Bacillota</taxon>
        <taxon>Clostridia</taxon>
        <taxon>Lachnospirales</taxon>
        <taxon>Lachnospiraceae</taxon>
        <taxon>Lachnospira</taxon>
    </lineage>
</organism>
<sequence length="34" mass="3670">MKSEQIRPFIIMGVVVVILVGIAVFNILKTAGVI</sequence>
<dbReference type="Proteomes" id="UP000095621">
    <property type="component" value="Unassembled WGS sequence"/>
</dbReference>
<evidence type="ECO:0000313" key="2">
    <source>
        <dbReference type="EMBL" id="CUQ79135.1"/>
    </source>
</evidence>
<reference evidence="2 3" key="1">
    <citation type="submission" date="2015-09" db="EMBL/GenBank/DDBJ databases">
        <authorList>
            <consortium name="Pathogen Informatics"/>
        </authorList>
    </citation>
    <scope>NUCLEOTIDE SEQUENCE [LARGE SCALE GENOMIC DNA]</scope>
    <source>
        <strain evidence="2 3">2789STDY5834875</strain>
    </source>
</reference>
<keyword evidence="1" id="KW-0812">Transmembrane</keyword>